<feature type="chain" id="PRO_5018758470" description="DUF4595 domain-containing protein" evidence="1">
    <location>
        <begin position="21"/>
        <end position="301"/>
    </location>
</feature>
<dbReference type="PROSITE" id="PS51257">
    <property type="entry name" value="PROKAR_LIPOPROTEIN"/>
    <property type="match status" value="1"/>
</dbReference>
<dbReference type="AlphaFoldDB" id="A0A3Q9FPY9"/>
<evidence type="ECO:0000313" key="2">
    <source>
        <dbReference type="EMBL" id="AZQ62116.1"/>
    </source>
</evidence>
<dbReference type="KEGG" id="fll:EI427_07660"/>
<sequence>MIRLKIVLAALPFMFLFSCSSDDESTPSNGQLDPVAAECNLAEDIYTQVVDSLGQKTLTTTLTKAYAYENELMSTYTNTTTINYVDKVDEDNSVSQSSSYMLDLSYDDNGMLLAVSYEDEPIAEVNNVDNRVHSVIVNYTDGSYGEFEFSYDDQGRISEIEDTQTESDSTLIIRLDYNDSGLTAMNFYYGDFKYFGLDYTFSEQVRNPYQGFAFYIISIIENQGSAINSDFTNFGEYLVTEIIYGEATNMEGGWSRDVVYNDQMAYQLNDKSYPITGSLPDQTDGNIVTSISQSFNYTNCD</sequence>
<accession>A0A3Q9FPY9</accession>
<organism evidence="2 3">
    <name type="scientific">Flammeovirga pectinis</name>
    <dbReference type="NCBI Taxonomy" id="2494373"/>
    <lineage>
        <taxon>Bacteria</taxon>
        <taxon>Pseudomonadati</taxon>
        <taxon>Bacteroidota</taxon>
        <taxon>Cytophagia</taxon>
        <taxon>Cytophagales</taxon>
        <taxon>Flammeovirgaceae</taxon>
        <taxon>Flammeovirga</taxon>
    </lineage>
</organism>
<dbReference type="Proteomes" id="UP000267268">
    <property type="component" value="Chromosome 1"/>
</dbReference>
<feature type="signal peptide" evidence="1">
    <location>
        <begin position="1"/>
        <end position="20"/>
    </location>
</feature>
<keyword evidence="3" id="KW-1185">Reference proteome</keyword>
<reference evidence="2 3" key="1">
    <citation type="submission" date="2018-12" db="EMBL/GenBank/DDBJ databases">
        <title>Flammeovirga pectinis sp. nov., isolated from the gut of the Korean scallop, Patinopecten yessoensis.</title>
        <authorList>
            <person name="Bae J.-W."/>
            <person name="Jeong Y.-S."/>
            <person name="Kang W."/>
        </authorList>
    </citation>
    <scope>NUCLEOTIDE SEQUENCE [LARGE SCALE GENOMIC DNA]</scope>
    <source>
        <strain evidence="2 3">L12M1</strain>
    </source>
</reference>
<evidence type="ECO:0000256" key="1">
    <source>
        <dbReference type="SAM" id="SignalP"/>
    </source>
</evidence>
<dbReference type="OrthoDB" id="976538at2"/>
<protein>
    <recommendedName>
        <fullName evidence="4">DUF4595 domain-containing protein</fullName>
    </recommendedName>
</protein>
<keyword evidence="1" id="KW-0732">Signal</keyword>
<gene>
    <name evidence="2" type="ORF">EI427_07660</name>
</gene>
<dbReference type="EMBL" id="CP034562">
    <property type="protein sequence ID" value="AZQ62116.1"/>
    <property type="molecule type" value="Genomic_DNA"/>
</dbReference>
<evidence type="ECO:0008006" key="4">
    <source>
        <dbReference type="Google" id="ProtNLM"/>
    </source>
</evidence>
<name>A0A3Q9FPY9_9BACT</name>
<dbReference type="RefSeq" id="WP_126613330.1">
    <property type="nucleotide sequence ID" value="NZ_CP034562.1"/>
</dbReference>
<proteinExistence type="predicted"/>
<evidence type="ECO:0000313" key="3">
    <source>
        <dbReference type="Proteomes" id="UP000267268"/>
    </source>
</evidence>